<keyword evidence="3" id="KW-0808">Transferase</keyword>
<evidence type="ECO:0000313" key="13">
    <source>
        <dbReference type="EMBL" id="MEM5947009.1"/>
    </source>
</evidence>
<evidence type="ECO:0000259" key="12">
    <source>
        <dbReference type="PROSITE" id="PS50887"/>
    </source>
</evidence>
<comment type="caution">
    <text evidence="13">The sequence shown here is derived from an EMBL/GenBank/DDBJ whole genome shotgun (WGS) entry which is preliminary data.</text>
</comment>
<evidence type="ECO:0000256" key="3">
    <source>
        <dbReference type="ARBA" id="ARBA00022679"/>
    </source>
</evidence>
<keyword evidence="5" id="KW-0547">Nucleotide-binding</keyword>
<evidence type="ECO:0000256" key="5">
    <source>
        <dbReference type="ARBA" id="ARBA00022741"/>
    </source>
</evidence>
<evidence type="ECO:0000256" key="4">
    <source>
        <dbReference type="ARBA" id="ARBA00022722"/>
    </source>
</evidence>
<dbReference type="Gene3D" id="1.10.3210.10">
    <property type="entry name" value="Hypothetical protein af1432"/>
    <property type="match status" value="1"/>
</dbReference>
<dbReference type="InterPro" id="IPR043128">
    <property type="entry name" value="Rev_trsase/Diguanyl_cyclase"/>
</dbReference>
<keyword evidence="4" id="KW-0540">Nuclease</keyword>
<dbReference type="InterPro" id="IPR041062">
    <property type="entry name" value="Csm1_B"/>
</dbReference>
<dbReference type="InterPro" id="IPR054767">
    <property type="entry name" value="Cas10-Cmr2_palm2"/>
</dbReference>
<keyword evidence="7" id="KW-0378">Hydrolase</keyword>
<proteinExistence type="inferred from homology"/>
<dbReference type="InterPro" id="IPR000160">
    <property type="entry name" value="GGDEF_dom"/>
</dbReference>
<sequence length="780" mass="89570">MEQYNGLSYKEIIIAALLHDIGKIAQRAEDNTCNIKEMEAQILPKSKVGNYYTHRHALYTYGAMEKLCKEIGNNIDIRPGVVASLAARHHSPTHWAEHIIAESDRLSSGADRKENEEDKEQSSNFLKKAKEQALLSVFSSVSIFNNRKKEKVYYKLQPLTGENAYPSKESKYNQECYKKIWDGLYNSIISIKEKDFDDYLAALDSTLEYWTWAIPSSTIDQPDISLYDHSRTTAAFASVLYQWHSKNNNLDEEQIRNKDIKKFGLITGDISGIQNYLFDLKDTEKSTKILRARSFEIRAVTDSIAKYILDEFNLNRFCIISTAGGRFTLVLPNHNDAKTTLEKIKQEIDVFFIEKHLGKIALCISDIQECSYNDFMINSSNNTDFKNTFSLLQKKSYISKQQKLHRGLKKKGHIIEDYYNEINSAANVCKMCDVKPIKKEENHCVDCSTLIKIGGALPKAKYIKLKDGNIQLFRDKIEFYSDEKNNLSLSGMLSVNTYKEGRGIIRLPYTVPVDGKEALDFSEIAEKAEGVKYLAIFKADLDNLGLIFSEGLNNNLSISRYASLSRMLDFFFSVRVRELIETKEEWKNAIYCVYSGGDDLCLIGAWDKVLNFCIELQEDFKKYVGNNENLTISGGIAFIHQGLPIARMTRKAEEELEKSKDTENKNKITIIDITATWEDFSSFIKLGKDMKNWIKKELISARFIYRLLIYSRMAKNFLEGNINSKNILWKSHYTYMIKRNIKKEEEEMITELKGLAVEEKKTVLSGIAATYALYSIRETK</sequence>
<evidence type="ECO:0000256" key="8">
    <source>
        <dbReference type="ARBA" id="ARBA00022839"/>
    </source>
</evidence>
<keyword evidence="9" id="KW-0067">ATP-binding</keyword>
<dbReference type="NCBIfam" id="TIGR02578">
    <property type="entry name" value="cas_TM1811_Csm1"/>
    <property type="match status" value="1"/>
</dbReference>
<evidence type="ECO:0000256" key="9">
    <source>
        <dbReference type="ARBA" id="ARBA00022840"/>
    </source>
</evidence>
<evidence type="ECO:0000256" key="11">
    <source>
        <dbReference type="ARBA" id="ARBA00032922"/>
    </source>
</evidence>
<name>A0ABU9U968_9SPIR</name>
<comment type="similarity">
    <text evidence="1">Belongs to the CRISPR-associated Cas10/Csm1 family.</text>
</comment>
<evidence type="ECO:0000256" key="6">
    <source>
        <dbReference type="ARBA" id="ARBA00022759"/>
    </source>
</evidence>
<dbReference type="SUPFAM" id="SSF109604">
    <property type="entry name" value="HD-domain/PDEase-like"/>
    <property type="match status" value="1"/>
</dbReference>
<keyword evidence="6" id="KW-0255">Endonuclease</keyword>
<dbReference type="PANTHER" id="PTHR36528">
    <property type="entry name" value="CRISPR SYSTEM SINGLE-STRAND-SPECIFIC DEOXYRIBONUCLEASE CAS10/CSM1 (SUBTYPE III-A)"/>
    <property type="match status" value="1"/>
</dbReference>
<evidence type="ECO:0000256" key="1">
    <source>
        <dbReference type="ARBA" id="ARBA00005700"/>
    </source>
</evidence>
<keyword evidence="10" id="KW-0051">Antiviral defense</keyword>
<evidence type="ECO:0000313" key="14">
    <source>
        <dbReference type="Proteomes" id="UP001466331"/>
    </source>
</evidence>
<dbReference type="Gene3D" id="3.30.70.270">
    <property type="match status" value="1"/>
</dbReference>
<reference evidence="13 14" key="1">
    <citation type="submission" date="2024-03" db="EMBL/GenBank/DDBJ databases">
        <title>Ignisphaera cupida sp. nov., a hyperthermophilic hydrolytic archaeon from a hot spring of Kamchatka, and proposal of Ignisphaeraceae fam. nov.</title>
        <authorList>
            <person name="Podosokorskaya O.A."/>
            <person name="Elcheninov A.G."/>
            <person name="Maltseva A.I."/>
            <person name="Zayulina K.S."/>
            <person name="Novikov A."/>
            <person name="Merkel A.Y."/>
        </authorList>
    </citation>
    <scope>NUCLEOTIDE SEQUENCE [LARGE SCALE GENOMIC DNA]</scope>
    <source>
        <strain evidence="13 14">38H-sp</strain>
    </source>
</reference>
<dbReference type="RefSeq" id="WP_420068463.1">
    <property type="nucleotide sequence ID" value="NZ_JBCHKQ010000001.1"/>
</dbReference>
<evidence type="ECO:0000256" key="2">
    <source>
        <dbReference type="ARBA" id="ARBA00014333"/>
    </source>
</evidence>
<protein>
    <recommendedName>
        <fullName evidence="2">CRISPR system single-strand-specific deoxyribonuclease Cas10/Csm1 (subtype III-A)</fullName>
    </recommendedName>
    <alternativeName>
        <fullName evidence="11">Cyclic oligoadenylate synthase</fullName>
    </alternativeName>
</protein>
<feature type="domain" description="GGDEF" evidence="12">
    <location>
        <begin position="532"/>
        <end position="673"/>
    </location>
</feature>
<keyword evidence="8" id="KW-0269">Exonuclease</keyword>
<dbReference type="PANTHER" id="PTHR36528:SF1">
    <property type="entry name" value="CRISPR SYSTEM SINGLE-STRAND-SPECIFIC DEOXYRIBONUCLEASE CAS10_CSM1 (SUBTYPE III-A)"/>
    <property type="match status" value="1"/>
</dbReference>
<dbReference type="InterPro" id="IPR052117">
    <property type="entry name" value="Cas10/Csm1_subtype-III-A"/>
</dbReference>
<dbReference type="InterPro" id="IPR013408">
    <property type="entry name" value="Cas10/Csm1"/>
</dbReference>
<organism evidence="13 14">
    <name type="scientific">Rarispira pelagica</name>
    <dbReference type="NCBI Taxonomy" id="3141764"/>
    <lineage>
        <taxon>Bacteria</taxon>
        <taxon>Pseudomonadati</taxon>
        <taxon>Spirochaetota</taxon>
        <taxon>Spirochaetia</taxon>
        <taxon>Winmispirales</taxon>
        <taxon>Winmispiraceae</taxon>
        <taxon>Rarispira</taxon>
    </lineage>
</organism>
<dbReference type="Pfam" id="PF18211">
    <property type="entry name" value="Csm1_B"/>
    <property type="match status" value="1"/>
</dbReference>
<dbReference type="Proteomes" id="UP001466331">
    <property type="component" value="Unassembled WGS sequence"/>
</dbReference>
<dbReference type="Pfam" id="PF22335">
    <property type="entry name" value="Cas10-Cmr2_palm2"/>
    <property type="match status" value="1"/>
</dbReference>
<evidence type="ECO:0000256" key="10">
    <source>
        <dbReference type="ARBA" id="ARBA00023118"/>
    </source>
</evidence>
<evidence type="ECO:0000256" key="7">
    <source>
        <dbReference type="ARBA" id="ARBA00022801"/>
    </source>
</evidence>
<gene>
    <name evidence="13" type="primary">cas10</name>
    <name evidence="13" type="ORF">WKV44_00460</name>
</gene>
<accession>A0ABU9U968</accession>
<dbReference type="PROSITE" id="PS50887">
    <property type="entry name" value="GGDEF"/>
    <property type="match status" value="1"/>
</dbReference>
<dbReference type="EMBL" id="JBCHKQ010000001">
    <property type="protein sequence ID" value="MEM5947009.1"/>
    <property type="molecule type" value="Genomic_DNA"/>
</dbReference>
<keyword evidence="14" id="KW-1185">Reference proteome</keyword>